<reference evidence="2 3" key="1">
    <citation type="submission" date="2018-08" db="EMBL/GenBank/DDBJ databases">
        <title>Meiothermus granaticius genome AF-68 sequencing project.</title>
        <authorList>
            <person name="Da Costa M.S."/>
            <person name="Albuquerque L."/>
            <person name="Raposo P."/>
            <person name="Froufe H.J.C."/>
            <person name="Barroso C.S."/>
            <person name="Egas C."/>
        </authorList>
    </citation>
    <scope>NUCLEOTIDE SEQUENCE [LARGE SCALE GENOMIC DNA]</scope>
    <source>
        <strain evidence="2 3">AF-68</strain>
    </source>
</reference>
<name>A0A399F926_9DEIN</name>
<sequence length="238" mass="27315">MGRALANVCPNPFGYKLYGMNERMYALTTPEEADHFIEANPVAAIFKAGTCHKTMQGWGNLEHLLRLYPEVPVGIIRVVEHRPASNRVAERTGIVHQSPQVILFKSGKPLFDLDNWEITIENLEPLFHHHLGQPQAQPAESASSNLEPYKRLLDAYISGAISEPQFQWNYLNLFREDASLRSQREFEVLNSLFGNPDEHHIHPMTILQFEREHPQATPLYERAKELRARLETLQLEEA</sequence>
<dbReference type="Proteomes" id="UP000266178">
    <property type="component" value="Unassembled WGS sequence"/>
</dbReference>
<accession>A0A399F926</accession>
<proteinExistence type="predicted"/>
<dbReference type="InterPro" id="IPR022551">
    <property type="entry name" value="BrxC"/>
</dbReference>
<dbReference type="Pfam" id="PF09204">
    <property type="entry name" value="Colicin_immun"/>
    <property type="match status" value="1"/>
</dbReference>
<gene>
    <name evidence="2" type="ORF">Mgrana_02693</name>
</gene>
<keyword evidence="3" id="KW-1185">Reference proteome</keyword>
<comment type="caution">
    <text evidence="2">The sequence shown here is derived from an EMBL/GenBank/DDBJ whole genome shotgun (WGS) entry which is preliminary data.</text>
</comment>
<dbReference type="Gene3D" id="3.40.30.10">
    <property type="entry name" value="Glutaredoxin"/>
    <property type="match status" value="1"/>
</dbReference>
<organism evidence="2 3">
    <name type="scientific">Meiothermus granaticius NBRC 107808</name>
    <dbReference type="NCBI Taxonomy" id="1227551"/>
    <lineage>
        <taxon>Bacteria</taxon>
        <taxon>Thermotogati</taxon>
        <taxon>Deinococcota</taxon>
        <taxon>Deinococci</taxon>
        <taxon>Thermales</taxon>
        <taxon>Thermaceae</taxon>
        <taxon>Meiothermus</taxon>
    </lineage>
</organism>
<dbReference type="GO" id="GO:0015643">
    <property type="term" value="F:toxic substance binding"/>
    <property type="evidence" value="ECO:0007669"/>
    <property type="project" value="InterPro"/>
</dbReference>
<dbReference type="InterPro" id="IPR015287">
    <property type="entry name" value="Colicin_D_immunity_dom"/>
</dbReference>
<evidence type="ECO:0000313" key="2">
    <source>
        <dbReference type="EMBL" id="RIH91412.1"/>
    </source>
</evidence>
<dbReference type="EMBL" id="QWLB01000044">
    <property type="protein sequence ID" value="RIH91412.1"/>
    <property type="molecule type" value="Genomic_DNA"/>
</dbReference>
<evidence type="ECO:0000313" key="3">
    <source>
        <dbReference type="Proteomes" id="UP000266178"/>
    </source>
</evidence>
<dbReference type="Pfam" id="PF11009">
    <property type="entry name" value="BrxC"/>
    <property type="match status" value="1"/>
</dbReference>
<dbReference type="GO" id="GO:0030153">
    <property type="term" value="P:bacteriocin immunity"/>
    <property type="evidence" value="ECO:0007669"/>
    <property type="project" value="InterPro"/>
</dbReference>
<feature type="domain" description="Colicin D immunity protein" evidence="1">
    <location>
        <begin position="149"/>
        <end position="229"/>
    </location>
</feature>
<dbReference type="AlphaFoldDB" id="A0A399F926"/>
<protein>
    <submittedName>
        <fullName evidence="2">Bacillithiol system protein YtxJ</fullName>
    </submittedName>
</protein>
<evidence type="ECO:0000259" key="1">
    <source>
        <dbReference type="Pfam" id="PF09204"/>
    </source>
</evidence>